<dbReference type="Proteomes" id="UP000594454">
    <property type="component" value="Chromosome 5"/>
</dbReference>
<evidence type="ECO:0000313" key="2">
    <source>
        <dbReference type="Proteomes" id="UP000594454"/>
    </source>
</evidence>
<sequence length="148" mass="16862">MVSGPALTESNNSMNSSLQNVMQLRQPQLTQLLHEEKFESFHRTISYLPLSAITLQMQSKTIQVFSNFEKADMNFYEHLCTPLLFTMFLFASRVQIENGSYRKRSPPTSTIPGPEVNMTYVQGHLCAYAKFFFGLVVQQSGDKPTLEI</sequence>
<proteinExistence type="predicted"/>
<keyword evidence="2" id="KW-1185">Reference proteome</keyword>
<dbReference type="InParanoid" id="A0A7R8V160"/>
<gene>
    <name evidence="1" type="ORF">HERILL_LOCUS13248</name>
</gene>
<protein>
    <submittedName>
        <fullName evidence="1">Uncharacterized protein</fullName>
    </submittedName>
</protein>
<dbReference type="AlphaFoldDB" id="A0A7R8V160"/>
<name>A0A7R8V160_HERIL</name>
<accession>A0A7R8V160</accession>
<organism evidence="1 2">
    <name type="scientific">Hermetia illucens</name>
    <name type="common">Black soldier fly</name>
    <dbReference type="NCBI Taxonomy" id="343691"/>
    <lineage>
        <taxon>Eukaryota</taxon>
        <taxon>Metazoa</taxon>
        <taxon>Ecdysozoa</taxon>
        <taxon>Arthropoda</taxon>
        <taxon>Hexapoda</taxon>
        <taxon>Insecta</taxon>
        <taxon>Pterygota</taxon>
        <taxon>Neoptera</taxon>
        <taxon>Endopterygota</taxon>
        <taxon>Diptera</taxon>
        <taxon>Brachycera</taxon>
        <taxon>Stratiomyomorpha</taxon>
        <taxon>Stratiomyidae</taxon>
        <taxon>Hermetiinae</taxon>
        <taxon>Hermetia</taxon>
    </lineage>
</organism>
<evidence type="ECO:0000313" key="1">
    <source>
        <dbReference type="EMBL" id="CAD7090788.1"/>
    </source>
</evidence>
<reference evidence="1 2" key="1">
    <citation type="submission" date="2020-11" db="EMBL/GenBank/DDBJ databases">
        <authorList>
            <person name="Wallbank WR R."/>
            <person name="Pardo Diaz C."/>
            <person name="Kozak K."/>
            <person name="Martin S."/>
            <person name="Jiggins C."/>
            <person name="Moest M."/>
            <person name="Warren A I."/>
            <person name="Generalovic N T."/>
            <person name="Byers J.R.P. K."/>
            <person name="Montejo-Kovacevich G."/>
            <person name="Yen C E."/>
        </authorList>
    </citation>
    <scope>NUCLEOTIDE SEQUENCE [LARGE SCALE GENOMIC DNA]</scope>
</reference>
<dbReference type="EMBL" id="LR899013">
    <property type="protein sequence ID" value="CAD7090788.1"/>
    <property type="molecule type" value="Genomic_DNA"/>
</dbReference>